<evidence type="ECO:0000313" key="2">
    <source>
        <dbReference type="EMBL" id="SVB55194.1"/>
    </source>
</evidence>
<keyword evidence="1" id="KW-0812">Transmembrane</keyword>
<name>A0A382EYJ6_9ZZZZ</name>
<organism evidence="2">
    <name type="scientific">marine metagenome</name>
    <dbReference type="NCBI Taxonomy" id="408172"/>
    <lineage>
        <taxon>unclassified sequences</taxon>
        <taxon>metagenomes</taxon>
        <taxon>ecological metagenomes</taxon>
    </lineage>
</organism>
<dbReference type="InterPro" id="IPR036259">
    <property type="entry name" value="MFS_trans_sf"/>
</dbReference>
<protein>
    <recommendedName>
        <fullName evidence="3">Major facilitator superfamily (MFS) profile domain-containing protein</fullName>
    </recommendedName>
</protein>
<feature type="transmembrane region" description="Helical" evidence="1">
    <location>
        <begin position="12"/>
        <end position="35"/>
    </location>
</feature>
<proteinExistence type="predicted"/>
<gene>
    <name evidence="2" type="ORF">METZ01_LOCUS208048</name>
</gene>
<dbReference type="SUPFAM" id="SSF103473">
    <property type="entry name" value="MFS general substrate transporter"/>
    <property type="match status" value="1"/>
</dbReference>
<keyword evidence="1" id="KW-0472">Membrane</keyword>
<keyword evidence="1" id="KW-1133">Transmembrane helix</keyword>
<dbReference type="AlphaFoldDB" id="A0A382EYJ6"/>
<feature type="transmembrane region" description="Helical" evidence="1">
    <location>
        <begin position="73"/>
        <end position="93"/>
    </location>
</feature>
<feature type="non-terminal residue" evidence="2">
    <location>
        <position position="204"/>
    </location>
</feature>
<dbReference type="EMBL" id="UINC01046771">
    <property type="protein sequence ID" value="SVB55194.1"/>
    <property type="molecule type" value="Genomic_DNA"/>
</dbReference>
<dbReference type="InterPro" id="IPR053160">
    <property type="entry name" value="MFS_DHA3_Transporter"/>
</dbReference>
<sequence length="204" mass="22164">MSQRGLERNLKLYPWFSMVLEALFFAPVFFLLFSSKFPLEQVLQLEGIYYLAVVILEVPSGYFSDRLGRKPTLIISALCLACSYVLFFTGATFELFALAKVLMATGFAFKSGTDASFHYDSHQSLGITGQFGDAEARVASLNLRAAGIAALIGGFAGMYELSLPFAFSAVGATIAVGLMATCVEPTKSDERSNVSFRKQLGNSL</sequence>
<dbReference type="PANTHER" id="PTHR23530:SF1">
    <property type="entry name" value="PERMEASE, MAJOR FACILITATOR SUPERFAMILY-RELATED"/>
    <property type="match status" value="1"/>
</dbReference>
<feature type="transmembrane region" description="Helical" evidence="1">
    <location>
        <begin position="47"/>
        <end position="64"/>
    </location>
</feature>
<accession>A0A382EYJ6</accession>
<evidence type="ECO:0000256" key="1">
    <source>
        <dbReference type="SAM" id="Phobius"/>
    </source>
</evidence>
<feature type="transmembrane region" description="Helical" evidence="1">
    <location>
        <begin position="165"/>
        <end position="183"/>
    </location>
</feature>
<reference evidence="2" key="1">
    <citation type="submission" date="2018-05" db="EMBL/GenBank/DDBJ databases">
        <authorList>
            <person name="Lanie J.A."/>
            <person name="Ng W.-L."/>
            <person name="Kazmierczak K.M."/>
            <person name="Andrzejewski T.M."/>
            <person name="Davidsen T.M."/>
            <person name="Wayne K.J."/>
            <person name="Tettelin H."/>
            <person name="Glass J.I."/>
            <person name="Rusch D."/>
            <person name="Podicherti R."/>
            <person name="Tsui H.-C.T."/>
            <person name="Winkler M.E."/>
        </authorList>
    </citation>
    <scope>NUCLEOTIDE SEQUENCE</scope>
</reference>
<dbReference type="Gene3D" id="1.20.1250.20">
    <property type="entry name" value="MFS general substrate transporter like domains"/>
    <property type="match status" value="1"/>
</dbReference>
<dbReference type="PANTHER" id="PTHR23530">
    <property type="entry name" value="TRANSPORT PROTEIN-RELATED"/>
    <property type="match status" value="1"/>
</dbReference>
<evidence type="ECO:0008006" key="3">
    <source>
        <dbReference type="Google" id="ProtNLM"/>
    </source>
</evidence>